<feature type="region of interest" description="Disordered" evidence="1">
    <location>
        <begin position="302"/>
        <end position="321"/>
    </location>
</feature>
<accession>A0AAV0BL51</accession>
<proteinExistence type="predicted"/>
<feature type="compositionally biased region" description="Polar residues" evidence="1">
    <location>
        <begin position="8"/>
        <end position="46"/>
    </location>
</feature>
<feature type="compositionally biased region" description="Acidic residues" evidence="1">
    <location>
        <begin position="139"/>
        <end position="154"/>
    </location>
</feature>
<feature type="compositionally biased region" description="Polar residues" evidence="1">
    <location>
        <begin position="63"/>
        <end position="77"/>
    </location>
</feature>
<feature type="compositionally biased region" description="Basic and acidic residues" evidence="1">
    <location>
        <begin position="458"/>
        <end position="475"/>
    </location>
</feature>
<protein>
    <submittedName>
        <fullName evidence="2">Expressed protein</fullName>
    </submittedName>
</protein>
<dbReference type="Gene3D" id="3.10.20.90">
    <property type="entry name" value="Phosphatidylinositol 3-kinase Catalytic Subunit, Chain A, domain 1"/>
    <property type="match status" value="1"/>
</dbReference>
<evidence type="ECO:0000313" key="2">
    <source>
        <dbReference type="EMBL" id="CAH7687348.1"/>
    </source>
</evidence>
<feature type="compositionally biased region" description="Polar residues" evidence="1">
    <location>
        <begin position="123"/>
        <end position="137"/>
    </location>
</feature>
<feature type="compositionally biased region" description="Polar residues" evidence="1">
    <location>
        <begin position="184"/>
        <end position="196"/>
    </location>
</feature>
<comment type="caution">
    <text evidence="2">The sequence shown here is derived from an EMBL/GenBank/DDBJ whole genome shotgun (WGS) entry which is preliminary data.</text>
</comment>
<dbReference type="EMBL" id="CALTRL010005861">
    <property type="protein sequence ID" value="CAH7687348.1"/>
    <property type="molecule type" value="Genomic_DNA"/>
</dbReference>
<evidence type="ECO:0000313" key="3">
    <source>
        <dbReference type="Proteomes" id="UP001153365"/>
    </source>
</evidence>
<feature type="region of interest" description="Disordered" evidence="1">
    <location>
        <begin position="181"/>
        <end position="273"/>
    </location>
</feature>
<feature type="compositionally biased region" description="Basic and acidic residues" evidence="1">
    <location>
        <begin position="217"/>
        <end position="226"/>
    </location>
</feature>
<feature type="region of interest" description="Disordered" evidence="1">
    <location>
        <begin position="1"/>
        <end position="79"/>
    </location>
</feature>
<name>A0AAV0BL51_PHAPC</name>
<dbReference type="Proteomes" id="UP001153365">
    <property type="component" value="Unassembled WGS sequence"/>
</dbReference>
<feature type="non-terminal residue" evidence="2">
    <location>
        <position position="575"/>
    </location>
</feature>
<evidence type="ECO:0000256" key="1">
    <source>
        <dbReference type="SAM" id="MobiDB-lite"/>
    </source>
</evidence>
<dbReference type="AlphaFoldDB" id="A0AAV0BL51"/>
<keyword evidence="3" id="KW-1185">Reference proteome</keyword>
<feature type="compositionally biased region" description="Low complexity" evidence="1">
    <location>
        <begin position="197"/>
        <end position="209"/>
    </location>
</feature>
<sequence>MRPVEIFQDSNRLPLQPNNNSTELHFNLPSTSNQSNPPTATDTSTNRRLRKPIRPPLDCRPTKNCNSHPRSDSSLHGNRSLDGDDDFFDLASRKPVRFVSKTLGLSVNNISTELNSPGKKPSLNPQPTSGTHQSNLIDLSDDEASDSDGGDEQNDYMALRRSPQKRTVELPLWTKRKEGHTIRLDSSSDGESTSGRNELNLLSSDESNSVRASTSKKKIDPKDPRLSGKNNRSKKPKSRSPTPPPRLSTHGDARPNASSSRRSRPLVSPRVGRSFVDEDQIDLDDDLMNESLDPAVKELARRAKAQNPYPHSGSARTGGRRATGKQLILNVTYITDPRRNSQTQISNPDRKLLVKTNTKHTFQKVYAVLERQLSLQPNSLILVHKNVKLSRFVTPESLNMIFETNLKGYESRVWEYVQQVSRVSDRPTQEIFSTDENYRQSQSLDQSPGEGSTRTTVRRKEDEEVGDLSRSEGLAREVSKEKEKLIAITVRDNRRRQLELLVRPTTTMLSIVKQFIKEITSNQSSGDGDESRIGSDELKRLSGSCKVEFDGEAIGLRSRVDETDIGSDDIVDIRF</sequence>
<feature type="non-terminal residue" evidence="2">
    <location>
        <position position="1"/>
    </location>
</feature>
<feature type="compositionally biased region" description="Polar residues" evidence="1">
    <location>
        <begin position="434"/>
        <end position="455"/>
    </location>
</feature>
<feature type="region of interest" description="Disordered" evidence="1">
    <location>
        <begin position="110"/>
        <end position="163"/>
    </location>
</feature>
<reference evidence="2" key="1">
    <citation type="submission" date="2022-06" db="EMBL/GenBank/DDBJ databases">
        <authorList>
            <consortium name="SYNGENTA / RWTH Aachen University"/>
        </authorList>
    </citation>
    <scope>NUCLEOTIDE SEQUENCE</scope>
</reference>
<feature type="region of interest" description="Disordered" evidence="1">
    <location>
        <begin position="434"/>
        <end position="475"/>
    </location>
</feature>
<organism evidence="2 3">
    <name type="scientific">Phakopsora pachyrhizi</name>
    <name type="common">Asian soybean rust disease fungus</name>
    <dbReference type="NCBI Taxonomy" id="170000"/>
    <lineage>
        <taxon>Eukaryota</taxon>
        <taxon>Fungi</taxon>
        <taxon>Dikarya</taxon>
        <taxon>Basidiomycota</taxon>
        <taxon>Pucciniomycotina</taxon>
        <taxon>Pucciniomycetes</taxon>
        <taxon>Pucciniales</taxon>
        <taxon>Phakopsoraceae</taxon>
        <taxon>Phakopsora</taxon>
    </lineage>
</organism>
<gene>
    <name evidence="2" type="ORF">PPACK8108_LOCUS22125</name>
</gene>